<keyword evidence="2 6" id="KW-0031">Aminopeptidase</keyword>
<dbReference type="Pfam" id="PF00557">
    <property type="entry name" value="Peptidase_M24"/>
    <property type="match status" value="1"/>
</dbReference>
<dbReference type="EC" id="3.4.11.18" evidence="6 7"/>
<dbReference type="SUPFAM" id="SSF55920">
    <property type="entry name" value="Creatinase/aminopeptidase"/>
    <property type="match status" value="1"/>
</dbReference>
<dbReference type="HAMAP" id="MF_01974">
    <property type="entry name" value="MetAP_1"/>
    <property type="match status" value="1"/>
</dbReference>
<keyword evidence="3 6" id="KW-0645">Protease</keyword>
<dbReference type="InterPro" id="IPR001714">
    <property type="entry name" value="Pept_M24_MAP"/>
</dbReference>
<feature type="binding site" evidence="6">
    <location>
        <position position="183"/>
    </location>
    <ligand>
        <name>substrate</name>
    </ligand>
</feature>
<dbReference type="Proteomes" id="UP000229834">
    <property type="component" value="Unassembled WGS sequence"/>
</dbReference>
<dbReference type="InterPro" id="IPR000994">
    <property type="entry name" value="Pept_M24"/>
</dbReference>
<evidence type="ECO:0000256" key="3">
    <source>
        <dbReference type="ARBA" id="ARBA00022670"/>
    </source>
</evidence>
<evidence type="ECO:0000259" key="8">
    <source>
        <dbReference type="Pfam" id="PF00557"/>
    </source>
</evidence>
<comment type="catalytic activity">
    <reaction evidence="6 7">
        <text>Release of N-terminal amino acids, preferentially methionine, from peptides and arylamides.</text>
        <dbReference type="EC" id="3.4.11.18"/>
    </reaction>
</comment>
<protein>
    <recommendedName>
        <fullName evidence="6 7">Methionine aminopeptidase</fullName>
        <shortName evidence="6">MAP</shortName>
        <shortName evidence="6">MetAP</shortName>
        <ecNumber evidence="6 7">3.4.11.18</ecNumber>
    </recommendedName>
    <alternativeName>
        <fullName evidence="6">Peptidase M</fullName>
    </alternativeName>
</protein>
<keyword evidence="5 6" id="KW-0378">Hydrolase</keyword>
<dbReference type="GO" id="GO:0006508">
    <property type="term" value="P:proteolysis"/>
    <property type="evidence" value="ECO:0007669"/>
    <property type="project" value="UniProtKB-KW"/>
</dbReference>
<dbReference type="InterPro" id="IPR002467">
    <property type="entry name" value="Pept_M24A_MAP1"/>
</dbReference>
<comment type="similarity">
    <text evidence="6">Belongs to the peptidase M24A family. Methionine aminopeptidase type 1 subfamily.</text>
</comment>
<feature type="binding site" evidence="6">
    <location>
        <position position="240"/>
    </location>
    <ligand>
        <name>a divalent metal cation</name>
        <dbReference type="ChEBI" id="CHEBI:60240"/>
        <label>1</label>
    </ligand>
</feature>
<dbReference type="GO" id="GO:0046872">
    <property type="term" value="F:metal ion binding"/>
    <property type="evidence" value="ECO:0007669"/>
    <property type="project" value="UniProtKB-UniRule"/>
</dbReference>
<feature type="binding site" evidence="6">
    <location>
        <position position="113"/>
    </location>
    <ligand>
        <name>a divalent metal cation</name>
        <dbReference type="ChEBI" id="CHEBI:60240"/>
        <label>1</label>
    </ligand>
</feature>
<dbReference type="NCBIfam" id="TIGR00500">
    <property type="entry name" value="met_pdase_I"/>
    <property type="match status" value="1"/>
</dbReference>
<dbReference type="EMBL" id="PCVC01000012">
    <property type="protein sequence ID" value="PIQ67132.1"/>
    <property type="molecule type" value="Genomic_DNA"/>
</dbReference>
<dbReference type="PANTHER" id="PTHR43330">
    <property type="entry name" value="METHIONINE AMINOPEPTIDASE"/>
    <property type="match status" value="1"/>
</dbReference>
<evidence type="ECO:0000256" key="1">
    <source>
        <dbReference type="ARBA" id="ARBA00002521"/>
    </source>
</evidence>
<evidence type="ECO:0000313" key="9">
    <source>
        <dbReference type="EMBL" id="PIQ67132.1"/>
    </source>
</evidence>
<name>A0A2H0K7A0_9BACT</name>
<accession>A0A2H0K7A0</accession>
<dbReference type="GO" id="GO:0005829">
    <property type="term" value="C:cytosol"/>
    <property type="evidence" value="ECO:0007669"/>
    <property type="project" value="TreeGrafter"/>
</dbReference>
<dbReference type="GO" id="GO:0070006">
    <property type="term" value="F:metalloaminopeptidase activity"/>
    <property type="evidence" value="ECO:0007669"/>
    <property type="project" value="UniProtKB-UniRule"/>
</dbReference>
<reference evidence="9 10" key="1">
    <citation type="submission" date="2017-09" db="EMBL/GenBank/DDBJ databases">
        <title>Depth-based differentiation of microbial function through sediment-hosted aquifers and enrichment of novel symbionts in the deep terrestrial subsurface.</title>
        <authorList>
            <person name="Probst A.J."/>
            <person name="Ladd B."/>
            <person name="Jarett J.K."/>
            <person name="Geller-Mcgrath D.E."/>
            <person name="Sieber C.M."/>
            <person name="Emerson J.B."/>
            <person name="Anantharaman K."/>
            <person name="Thomas B.C."/>
            <person name="Malmstrom R."/>
            <person name="Stieglmeier M."/>
            <person name="Klingl A."/>
            <person name="Woyke T."/>
            <person name="Ryan C.M."/>
            <person name="Banfield J.F."/>
        </authorList>
    </citation>
    <scope>NUCLEOTIDE SEQUENCE [LARGE SCALE GENOMIC DNA]</scope>
    <source>
        <strain evidence="9">CG11_big_fil_rev_8_21_14_0_20_40_24</strain>
    </source>
</reference>
<dbReference type="InterPro" id="IPR036005">
    <property type="entry name" value="Creatinase/aminopeptidase-like"/>
</dbReference>
<evidence type="ECO:0000313" key="10">
    <source>
        <dbReference type="Proteomes" id="UP000229834"/>
    </source>
</evidence>
<dbReference type="Gene3D" id="3.90.230.10">
    <property type="entry name" value="Creatinase/methionine aminopeptidase superfamily"/>
    <property type="match status" value="1"/>
</dbReference>
<comment type="cofactor">
    <cofactor evidence="6">
        <name>Co(2+)</name>
        <dbReference type="ChEBI" id="CHEBI:48828"/>
    </cofactor>
    <cofactor evidence="6">
        <name>Zn(2+)</name>
        <dbReference type="ChEBI" id="CHEBI:29105"/>
    </cofactor>
    <cofactor evidence="6">
        <name>Mn(2+)</name>
        <dbReference type="ChEBI" id="CHEBI:29035"/>
    </cofactor>
    <cofactor evidence="6">
        <name>Fe(2+)</name>
        <dbReference type="ChEBI" id="CHEBI:29033"/>
    </cofactor>
    <text evidence="6">Binds 2 divalent metal cations per subunit. Has a high-affinity and a low affinity metal-binding site. The true nature of the physiological cofactor is under debate. The enzyme is active with cobalt, zinc, manganese or divalent iron ions. Most likely, methionine aminopeptidases function as mononuclear Fe(2+)-metalloproteases under physiological conditions, and the catalytically relevant metal-binding site has been assigned to the histidine-containing high-affinity site.</text>
</comment>
<evidence type="ECO:0000256" key="6">
    <source>
        <dbReference type="HAMAP-Rule" id="MF_01974"/>
    </source>
</evidence>
<sequence>MIFKKTEEEVELLKEGGQRLALILDILAKNTKPGISTNELNEIAVSLIKERGDTSAFLHYKPEGAKRKYPAALCVSINDEIVHGVSNESPAIIKDGDVVSIDLGLTHKGLITDSAITVGVGNISKEDSKLIKVTQEALSAGIKNAKAGGNVGDIGYAIEAVANRNGFKVVEGLCGHGVGYKVHEDPYVPNYGTLGDGIVLEEGMVIAIEPMLTNGTGKIILGKDGFTFKTKDKTRSAHFEHTVAIRKNGPVILTKLK</sequence>
<dbReference type="CDD" id="cd01086">
    <property type="entry name" value="MetAP1"/>
    <property type="match status" value="1"/>
</dbReference>
<evidence type="ECO:0000256" key="5">
    <source>
        <dbReference type="ARBA" id="ARBA00022801"/>
    </source>
</evidence>
<comment type="subunit">
    <text evidence="6">Monomer.</text>
</comment>
<evidence type="ECO:0000256" key="2">
    <source>
        <dbReference type="ARBA" id="ARBA00022438"/>
    </source>
</evidence>
<feature type="binding site" evidence="6">
    <location>
        <position position="83"/>
    </location>
    <ligand>
        <name>substrate</name>
    </ligand>
</feature>
<proteinExistence type="inferred from homology"/>
<feature type="binding site" evidence="6">
    <location>
        <position position="102"/>
    </location>
    <ligand>
        <name>a divalent metal cation</name>
        <dbReference type="ChEBI" id="CHEBI:60240"/>
        <label>1</label>
    </ligand>
</feature>
<dbReference type="AlphaFoldDB" id="A0A2H0K7A0"/>
<keyword evidence="4 6" id="KW-0479">Metal-binding</keyword>
<dbReference type="PANTHER" id="PTHR43330:SF27">
    <property type="entry name" value="METHIONINE AMINOPEPTIDASE"/>
    <property type="match status" value="1"/>
</dbReference>
<organism evidence="9 10">
    <name type="scientific">Candidatus Zambryskibacteria bacterium CG11_big_fil_rev_8_21_14_0_20_40_24</name>
    <dbReference type="NCBI Taxonomy" id="1975116"/>
    <lineage>
        <taxon>Bacteria</taxon>
        <taxon>Candidatus Zambryskiibacteriota</taxon>
    </lineage>
</organism>
<gene>
    <name evidence="6 9" type="primary">map</name>
    <name evidence="9" type="ORF">COV95_00425</name>
</gene>
<feature type="binding site" evidence="6">
    <location>
        <position position="176"/>
    </location>
    <ligand>
        <name>a divalent metal cation</name>
        <dbReference type="ChEBI" id="CHEBI:60240"/>
        <label>2</label>
        <note>catalytic</note>
    </ligand>
</feature>
<feature type="binding site" evidence="6">
    <location>
        <position position="240"/>
    </location>
    <ligand>
        <name>a divalent metal cation</name>
        <dbReference type="ChEBI" id="CHEBI:60240"/>
        <label>2</label>
        <note>catalytic</note>
    </ligand>
</feature>
<dbReference type="GO" id="GO:0004239">
    <property type="term" value="F:initiator methionyl aminopeptidase activity"/>
    <property type="evidence" value="ECO:0007669"/>
    <property type="project" value="UniProtKB-UniRule"/>
</dbReference>
<evidence type="ECO:0000256" key="4">
    <source>
        <dbReference type="ARBA" id="ARBA00022723"/>
    </source>
</evidence>
<comment type="function">
    <text evidence="1 6">Removes the N-terminal methionine from nascent proteins. The N-terminal methionine is often cleaved when the second residue in the primary sequence is small and uncharged (Met-Ala-, Cys, Gly, Pro, Ser, Thr, or Val). Requires deformylation of the N(alpha)-formylated initiator methionine before it can be hydrolyzed.</text>
</comment>
<feature type="binding site" evidence="6">
    <location>
        <position position="209"/>
    </location>
    <ligand>
        <name>a divalent metal cation</name>
        <dbReference type="ChEBI" id="CHEBI:60240"/>
        <label>2</label>
        <note>catalytic</note>
    </ligand>
</feature>
<feature type="domain" description="Peptidase M24" evidence="8">
    <location>
        <begin position="12"/>
        <end position="246"/>
    </location>
</feature>
<comment type="caution">
    <text evidence="9">The sequence shown here is derived from an EMBL/GenBank/DDBJ whole genome shotgun (WGS) entry which is preliminary data.</text>
</comment>
<evidence type="ECO:0000256" key="7">
    <source>
        <dbReference type="RuleBase" id="RU003653"/>
    </source>
</evidence>
<dbReference type="PRINTS" id="PR00599">
    <property type="entry name" value="MAPEPTIDASE"/>
</dbReference>
<feature type="binding site" evidence="6">
    <location>
        <position position="113"/>
    </location>
    <ligand>
        <name>a divalent metal cation</name>
        <dbReference type="ChEBI" id="CHEBI:60240"/>
        <label>2</label>
        <note>catalytic</note>
    </ligand>
</feature>